<dbReference type="EMBL" id="OKRB01000001">
    <property type="protein sequence ID" value="SPE17338.1"/>
    <property type="molecule type" value="Genomic_DNA"/>
</dbReference>
<dbReference type="Gene3D" id="1.20.1440.120">
    <property type="entry name" value="Recombination protein O, C-terminal domain"/>
    <property type="match status" value="1"/>
</dbReference>
<evidence type="ECO:0000313" key="9">
    <source>
        <dbReference type="EMBL" id="SPE17338.1"/>
    </source>
</evidence>
<dbReference type="InterPro" id="IPR042242">
    <property type="entry name" value="RecO_C"/>
</dbReference>
<dbReference type="PANTHER" id="PTHR33991:SF1">
    <property type="entry name" value="DNA REPAIR PROTEIN RECO"/>
    <property type="match status" value="1"/>
</dbReference>
<dbReference type="OrthoDB" id="9797083at2"/>
<dbReference type="Gene3D" id="2.40.50.140">
    <property type="entry name" value="Nucleic acid-binding proteins"/>
    <property type="match status" value="1"/>
</dbReference>
<evidence type="ECO:0000259" key="8">
    <source>
        <dbReference type="Pfam" id="PF11967"/>
    </source>
</evidence>
<comment type="function">
    <text evidence="7">Involved in DNA repair and RecF pathway recombination.</text>
</comment>
<proteinExistence type="inferred from homology"/>
<dbReference type="HAMAP" id="MF_00201">
    <property type="entry name" value="RecO"/>
    <property type="match status" value="1"/>
</dbReference>
<dbReference type="SUPFAM" id="SSF57863">
    <property type="entry name" value="ArfGap/RecO-like zinc finger"/>
    <property type="match status" value="1"/>
</dbReference>
<evidence type="ECO:0000256" key="7">
    <source>
        <dbReference type="HAMAP-Rule" id="MF_00201"/>
    </source>
</evidence>
<dbReference type="InterPro" id="IPR003717">
    <property type="entry name" value="RecO"/>
</dbReference>
<keyword evidence="5 7" id="KW-0234">DNA repair</keyword>
<dbReference type="PANTHER" id="PTHR33991">
    <property type="entry name" value="DNA REPAIR PROTEIN RECO"/>
    <property type="match status" value="1"/>
</dbReference>
<accession>A0A2N9L222</accession>
<protein>
    <recommendedName>
        <fullName evidence="2 7">DNA repair protein RecO</fullName>
    </recommendedName>
    <alternativeName>
        <fullName evidence="6 7">Recombination protein O</fullName>
    </alternativeName>
</protein>
<sequence length="252" mass="28405">MPVLTSEAVVLRTWPVHESDLIVSFFTRDYGRMRGVAKAALKSRKRFGGAVEPMTLARAWFAERPRQELVRLDQLEILRSPLSAPVDHARMAVLSFFAEVIDEALPERDPQETVFRLLVSVLEHTTAAQSETVQPWMPLTYFSLWMTRLMGLLPDIAHCIVCGEALQAAKVSFSNYADGLFCGLHRNGSASELSADSWQLAQRMLRAPASAFAVEPWTRKRGQDLRRFTLQTLERHLEKKLRSAEALARLGG</sequence>
<dbReference type="InterPro" id="IPR022572">
    <property type="entry name" value="DNA_rep/recomb_RecO_N"/>
</dbReference>
<dbReference type="Pfam" id="PF02565">
    <property type="entry name" value="RecO_C"/>
    <property type="match status" value="1"/>
</dbReference>
<dbReference type="GO" id="GO:0006310">
    <property type="term" value="P:DNA recombination"/>
    <property type="evidence" value="ECO:0007669"/>
    <property type="project" value="UniProtKB-UniRule"/>
</dbReference>
<keyword evidence="4 7" id="KW-0233">DNA recombination</keyword>
<evidence type="ECO:0000256" key="4">
    <source>
        <dbReference type="ARBA" id="ARBA00023172"/>
    </source>
</evidence>
<dbReference type="AlphaFoldDB" id="A0A2N9L222"/>
<evidence type="ECO:0000256" key="6">
    <source>
        <dbReference type="ARBA" id="ARBA00033409"/>
    </source>
</evidence>
<dbReference type="InterPro" id="IPR012340">
    <property type="entry name" value="NA-bd_OB-fold"/>
</dbReference>
<dbReference type="GO" id="GO:0043590">
    <property type="term" value="C:bacterial nucleoid"/>
    <property type="evidence" value="ECO:0007669"/>
    <property type="project" value="TreeGrafter"/>
</dbReference>
<dbReference type="Proteomes" id="UP000239735">
    <property type="component" value="Unassembled WGS sequence"/>
</dbReference>
<dbReference type="SUPFAM" id="SSF50249">
    <property type="entry name" value="Nucleic acid-binding proteins"/>
    <property type="match status" value="1"/>
</dbReference>
<dbReference type="Pfam" id="PF11967">
    <property type="entry name" value="RecO_N"/>
    <property type="match status" value="1"/>
</dbReference>
<dbReference type="GO" id="GO:0006302">
    <property type="term" value="P:double-strand break repair"/>
    <property type="evidence" value="ECO:0007669"/>
    <property type="project" value="TreeGrafter"/>
</dbReference>
<organism evidence="9 10">
    <name type="scientific">Candidatus Sulfuritelmatomonas gaucii</name>
    <dbReference type="NCBI Taxonomy" id="2043161"/>
    <lineage>
        <taxon>Bacteria</taxon>
        <taxon>Pseudomonadati</taxon>
        <taxon>Acidobacteriota</taxon>
        <taxon>Terriglobia</taxon>
        <taxon>Terriglobales</taxon>
        <taxon>Acidobacteriaceae</taxon>
        <taxon>Candidatus Sulfuritelmatomonas</taxon>
    </lineage>
</organism>
<evidence type="ECO:0000256" key="2">
    <source>
        <dbReference type="ARBA" id="ARBA00021310"/>
    </source>
</evidence>
<name>A0A2N9L222_9BACT</name>
<evidence type="ECO:0000313" key="10">
    <source>
        <dbReference type="Proteomes" id="UP000239735"/>
    </source>
</evidence>
<gene>
    <name evidence="7 9" type="primary">recO</name>
    <name evidence="9" type="ORF">SBA5_10024</name>
</gene>
<comment type="similarity">
    <text evidence="1 7">Belongs to the RecO family.</text>
</comment>
<evidence type="ECO:0000256" key="1">
    <source>
        <dbReference type="ARBA" id="ARBA00007452"/>
    </source>
</evidence>
<evidence type="ECO:0000256" key="3">
    <source>
        <dbReference type="ARBA" id="ARBA00022763"/>
    </source>
</evidence>
<reference evidence="10" key="1">
    <citation type="submission" date="2018-02" db="EMBL/GenBank/DDBJ databases">
        <authorList>
            <person name="Hausmann B."/>
        </authorList>
    </citation>
    <scope>NUCLEOTIDE SEQUENCE [LARGE SCALE GENOMIC DNA]</scope>
    <source>
        <strain evidence="10">Peat soil MAG SbA5</strain>
    </source>
</reference>
<dbReference type="InterPro" id="IPR037278">
    <property type="entry name" value="ARFGAP/RecO"/>
</dbReference>
<dbReference type="NCBIfam" id="TIGR00613">
    <property type="entry name" value="reco"/>
    <property type="match status" value="1"/>
</dbReference>
<feature type="domain" description="DNA replication/recombination mediator RecO N-terminal" evidence="8">
    <location>
        <begin position="1"/>
        <end position="80"/>
    </location>
</feature>
<evidence type="ECO:0000256" key="5">
    <source>
        <dbReference type="ARBA" id="ARBA00023204"/>
    </source>
</evidence>
<keyword evidence="3 7" id="KW-0227">DNA damage</keyword>